<evidence type="ECO:0000256" key="2">
    <source>
        <dbReference type="ARBA" id="ARBA00011948"/>
    </source>
</evidence>
<evidence type="ECO:0000256" key="5">
    <source>
        <dbReference type="ARBA" id="ARBA00022679"/>
    </source>
</evidence>
<keyword evidence="13" id="KW-1185">Reference proteome</keyword>
<dbReference type="GO" id="GO:0005829">
    <property type="term" value="C:cytosol"/>
    <property type="evidence" value="ECO:0007669"/>
    <property type="project" value="TreeGrafter"/>
</dbReference>
<dbReference type="PANTHER" id="PTHR43285">
    <property type="entry name" value="ANTHRANILATE PHOSPHORIBOSYLTRANSFERASE"/>
    <property type="match status" value="1"/>
</dbReference>
<evidence type="ECO:0000313" key="12">
    <source>
        <dbReference type="EMBL" id="WBW74319.1"/>
    </source>
</evidence>
<dbReference type="InterPro" id="IPR017459">
    <property type="entry name" value="Glycosyl_Trfase_fam3_N_dom"/>
</dbReference>
<evidence type="ECO:0000259" key="11">
    <source>
        <dbReference type="Pfam" id="PF02885"/>
    </source>
</evidence>
<dbReference type="Pfam" id="PF02885">
    <property type="entry name" value="Glycos_trans_3N"/>
    <property type="match status" value="1"/>
</dbReference>
<evidence type="ECO:0000256" key="8">
    <source>
        <dbReference type="ARBA" id="ARBA00061500"/>
    </source>
</evidence>
<evidence type="ECO:0000256" key="4">
    <source>
        <dbReference type="ARBA" id="ARBA00022676"/>
    </source>
</evidence>
<sequence length="354" mass="37801">MSLSSAAVRRAMQVMDRTGQEIPVNEIESALHDILQEKSNPVQIGAFLTAMRLTRVEQRPEVLMSTVNVIRSYSIPVEGISSIQPKFIDIVGTGGDGHNTFNVSTASAIIAAGAGAHVCKHGNKASTSSSGSADLLMSFGCDLLNVTAKNLIAITDESKFSFLFAPQCHPRLKVVAPVRKEIGVPSIFNLVGPLLNPVPTYARIIGVSHPSLVPTFARALLLLGADRSFVVCGEEGLDEISPAGPTHAWLVKDGQITQMILTPESFHLPRHPLSSVASGTPSANAVLLEKMLSNMLPKNHPVLDYVLINTAMLLHVAGLAESLHDGVLLAQESIASHAALRELERFASATQNFE</sequence>
<dbReference type="SUPFAM" id="SSF52418">
    <property type="entry name" value="Nucleoside phosphorylase/phosphoribosyltransferase catalytic domain"/>
    <property type="match status" value="1"/>
</dbReference>
<comment type="pathway">
    <text evidence="1">Amino-acid biosynthesis; L-tryptophan biosynthesis; L-tryptophan from chorismate: step 2/5.</text>
</comment>
<dbReference type="Proteomes" id="UP001212411">
    <property type="component" value="Chromosome 2"/>
</dbReference>
<dbReference type="EMBL" id="CP115612">
    <property type="protein sequence ID" value="WBW74319.1"/>
    <property type="molecule type" value="Genomic_DNA"/>
</dbReference>
<dbReference type="GO" id="GO:0004048">
    <property type="term" value="F:anthranilate phosphoribosyltransferase activity"/>
    <property type="evidence" value="ECO:0007669"/>
    <property type="project" value="UniProtKB-EC"/>
</dbReference>
<keyword evidence="7" id="KW-0057">Aromatic amino acid biosynthesis</keyword>
<keyword evidence="4" id="KW-0328">Glycosyltransferase</keyword>
<dbReference type="InterPro" id="IPR000312">
    <property type="entry name" value="Glycosyl_Trfase_fam3"/>
</dbReference>
<dbReference type="NCBIfam" id="TIGR01245">
    <property type="entry name" value="trpD"/>
    <property type="match status" value="1"/>
</dbReference>
<dbReference type="Pfam" id="PF00591">
    <property type="entry name" value="Glycos_transf_3"/>
    <property type="match status" value="1"/>
</dbReference>
<dbReference type="InterPro" id="IPR005940">
    <property type="entry name" value="Anthranilate_Pribosyl_Tfrase"/>
</dbReference>
<dbReference type="RefSeq" id="XP_056038562.1">
    <property type="nucleotide sequence ID" value="XM_056182697.1"/>
</dbReference>
<evidence type="ECO:0000256" key="7">
    <source>
        <dbReference type="ARBA" id="ARBA00023141"/>
    </source>
</evidence>
<organism evidence="12 13">
    <name type="scientific">Schizosaccharomyces osmophilus</name>
    <dbReference type="NCBI Taxonomy" id="2545709"/>
    <lineage>
        <taxon>Eukaryota</taxon>
        <taxon>Fungi</taxon>
        <taxon>Dikarya</taxon>
        <taxon>Ascomycota</taxon>
        <taxon>Taphrinomycotina</taxon>
        <taxon>Schizosaccharomycetes</taxon>
        <taxon>Schizosaccharomycetales</taxon>
        <taxon>Schizosaccharomycetaceae</taxon>
        <taxon>Schizosaccharomyces</taxon>
    </lineage>
</organism>
<dbReference type="HAMAP" id="MF_00211">
    <property type="entry name" value="TrpD"/>
    <property type="match status" value="1"/>
</dbReference>
<dbReference type="Gene3D" id="1.20.970.10">
    <property type="entry name" value="Transferase, Pyrimidine Nucleoside Phosphorylase, Chain C"/>
    <property type="match status" value="1"/>
</dbReference>
<dbReference type="InterPro" id="IPR036320">
    <property type="entry name" value="Glycosyl_Trfase_fam3_N_dom_sf"/>
</dbReference>
<feature type="domain" description="Glycosyl transferase family 3" evidence="10">
    <location>
        <begin position="85"/>
        <end position="339"/>
    </location>
</feature>
<evidence type="ECO:0000256" key="3">
    <source>
        <dbReference type="ARBA" id="ARBA00022605"/>
    </source>
</evidence>
<evidence type="ECO:0000256" key="6">
    <source>
        <dbReference type="ARBA" id="ARBA00022822"/>
    </source>
</evidence>
<dbReference type="Gene3D" id="3.40.1030.10">
    <property type="entry name" value="Nucleoside phosphorylase/phosphoribosyltransferase catalytic domain"/>
    <property type="match status" value="1"/>
</dbReference>
<keyword evidence="3" id="KW-0028">Amino-acid biosynthesis</keyword>
<gene>
    <name evidence="12" type="primary">trp4</name>
    <name evidence="12" type="ORF">SOMG_03910</name>
</gene>
<comment type="similarity">
    <text evidence="8">Belongs to the anthranilate phosphoribosyltransferase family.</text>
</comment>
<evidence type="ECO:0000256" key="1">
    <source>
        <dbReference type="ARBA" id="ARBA00004907"/>
    </source>
</evidence>
<dbReference type="AlphaFoldDB" id="A0AAE9WES8"/>
<dbReference type="EC" id="2.4.2.18" evidence="2"/>
<proteinExistence type="inferred from homology"/>
<reference evidence="12 13" key="1">
    <citation type="journal article" date="2023" name="G3 (Bethesda)">
        <title>A high-quality reference genome for the fission yeast Schizosaccharomyces osmophilus.</title>
        <authorList>
            <person name="Jia G.S."/>
            <person name="Zhang W.C."/>
            <person name="Liang Y."/>
            <person name="Liu X.H."/>
            <person name="Rhind N."/>
            <person name="Pidoux A."/>
            <person name="Brysch-Herzberg M."/>
            <person name="Du L.L."/>
        </authorList>
    </citation>
    <scope>NUCLEOTIDE SEQUENCE [LARGE SCALE GENOMIC DNA]</scope>
    <source>
        <strain evidence="12 13">CBS 15793</strain>
    </source>
</reference>
<evidence type="ECO:0000259" key="10">
    <source>
        <dbReference type="Pfam" id="PF00591"/>
    </source>
</evidence>
<evidence type="ECO:0000313" key="13">
    <source>
        <dbReference type="Proteomes" id="UP001212411"/>
    </source>
</evidence>
<dbReference type="SUPFAM" id="SSF47648">
    <property type="entry name" value="Nucleoside phosphorylase/phosphoribosyltransferase N-terminal domain"/>
    <property type="match status" value="1"/>
</dbReference>
<keyword evidence="5 12" id="KW-0808">Transferase</keyword>
<dbReference type="InterPro" id="IPR035902">
    <property type="entry name" value="Nuc_phospho_transferase"/>
</dbReference>
<dbReference type="PANTHER" id="PTHR43285:SF2">
    <property type="entry name" value="ANTHRANILATE PHOSPHORIBOSYLTRANSFERASE"/>
    <property type="match status" value="1"/>
</dbReference>
<evidence type="ECO:0000256" key="9">
    <source>
        <dbReference type="ARBA" id="ARBA00071401"/>
    </source>
</evidence>
<protein>
    <recommendedName>
        <fullName evidence="9">Anthranilate phosphoribosyltransferase</fullName>
        <ecNumber evidence="2">2.4.2.18</ecNumber>
    </recommendedName>
</protein>
<name>A0AAE9WES8_9SCHI</name>
<dbReference type="KEGG" id="som:SOMG_03910"/>
<feature type="domain" description="Glycosyl transferase family 3 N-terminal" evidence="11">
    <location>
        <begin position="17"/>
        <end position="58"/>
    </location>
</feature>
<keyword evidence="6" id="KW-0822">Tryptophan biosynthesis</keyword>
<dbReference type="GeneID" id="80877386"/>
<dbReference type="FunFam" id="3.40.1030.10:FF:000002">
    <property type="entry name" value="Anthranilate phosphoribosyltransferase"/>
    <property type="match status" value="1"/>
</dbReference>
<dbReference type="GO" id="GO:0000162">
    <property type="term" value="P:L-tryptophan biosynthetic process"/>
    <property type="evidence" value="ECO:0007669"/>
    <property type="project" value="UniProtKB-KW"/>
</dbReference>
<accession>A0AAE9WES8</accession>